<organism evidence="3 4">
    <name type="scientific">Collybiopsis luxurians FD-317 M1</name>
    <dbReference type="NCBI Taxonomy" id="944289"/>
    <lineage>
        <taxon>Eukaryota</taxon>
        <taxon>Fungi</taxon>
        <taxon>Dikarya</taxon>
        <taxon>Basidiomycota</taxon>
        <taxon>Agaricomycotina</taxon>
        <taxon>Agaricomycetes</taxon>
        <taxon>Agaricomycetidae</taxon>
        <taxon>Agaricales</taxon>
        <taxon>Marasmiineae</taxon>
        <taxon>Omphalotaceae</taxon>
        <taxon>Collybiopsis</taxon>
        <taxon>Collybiopsis luxurians</taxon>
    </lineage>
</organism>
<dbReference type="PANTHER" id="PTHR40465">
    <property type="entry name" value="CHROMOSOME 1, WHOLE GENOME SHOTGUN SEQUENCE"/>
    <property type="match status" value="1"/>
</dbReference>
<reference evidence="3 4" key="1">
    <citation type="submission" date="2014-04" db="EMBL/GenBank/DDBJ databases">
        <title>Evolutionary Origins and Diversification of the Mycorrhizal Mutualists.</title>
        <authorList>
            <consortium name="DOE Joint Genome Institute"/>
            <consortium name="Mycorrhizal Genomics Consortium"/>
            <person name="Kohler A."/>
            <person name="Kuo A."/>
            <person name="Nagy L.G."/>
            <person name="Floudas D."/>
            <person name="Copeland A."/>
            <person name="Barry K.W."/>
            <person name="Cichocki N."/>
            <person name="Veneault-Fourrey C."/>
            <person name="LaButti K."/>
            <person name="Lindquist E.A."/>
            <person name="Lipzen A."/>
            <person name="Lundell T."/>
            <person name="Morin E."/>
            <person name="Murat C."/>
            <person name="Riley R."/>
            <person name="Ohm R."/>
            <person name="Sun H."/>
            <person name="Tunlid A."/>
            <person name="Henrissat B."/>
            <person name="Grigoriev I.V."/>
            <person name="Hibbett D.S."/>
            <person name="Martin F."/>
        </authorList>
    </citation>
    <scope>NUCLEOTIDE SEQUENCE [LARGE SCALE GENOMIC DNA]</scope>
    <source>
        <strain evidence="3 4">FD-317 M1</strain>
    </source>
</reference>
<feature type="transmembrane region" description="Helical" evidence="1">
    <location>
        <begin position="12"/>
        <end position="34"/>
    </location>
</feature>
<evidence type="ECO:0000256" key="1">
    <source>
        <dbReference type="SAM" id="Phobius"/>
    </source>
</evidence>
<keyword evidence="1" id="KW-1133">Transmembrane helix</keyword>
<dbReference type="OrthoDB" id="2961224at2759"/>
<gene>
    <name evidence="3" type="ORF">GYMLUDRAFT_243790</name>
</gene>
<dbReference type="AlphaFoldDB" id="A0A0D0CQ41"/>
<keyword evidence="1" id="KW-0472">Membrane</keyword>
<accession>A0A0D0CQ41</accession>
<feature type="domain" description="DUF6534" evidence="2">
    <location>
        <begin position="181"/>
        <end position="268"/>
    </location>
</feature>
<proteinExistence type="predicted"/>
<name>A0A0D0CQ41_9AGAR</name>
<dbReference type="InterPro" id="IPR045339">
    <property type="entry name" value="DUF6534"/>
</dbReference>
<dbReference type="EMBL" id="KN834772">
    <property type="protein sequence ID" value="KIK61112.1"/>
    <property type="molecule type" value="Genomic_DNA"/>
</dbReference>
<evidence type="ECO:0000259" key="2">
    <source>
        <dbReference type="Pfam" id="PF20152"/>
    </source>
</evidence>
<evidence type="ECO:0000313" key="4">
    <source>
        <dbReference type="Proteomes" id="UP000053593"/>
    </source>
</evidence>
<sequence>MPSLAETTSIALFVGVYISAIFYGVTSLQTVSYFRSERARRDSLLLKAMVSILWVLDTIESIFSAMGLYYIDFLHFEDILSTATIYWPFLASTIIEGVIDTIVPSIAQGSGLEQQDVNHARDYINAWNCLYAYLSKTSAGLVSNFLDTSVISIWLPATAVNLTPTGIQSYQALTYAFVILSVISDTLISGILVSLLWIYRKHTAYQRTASILGNLILYTISTGALTSIIAVAILITYVSSKSLAYGGIRMLVTKVYINAVLATLNQRSAPSTDSQAETLAMPPRSIRRSTIVFASETMGPQQNTDVRRDQSVVSLTSLEEGNSLAALSTAQKGAGQLLSAKYVESIQIRTTPN</sequence>
<dbReference type="Proteomes" id="UP000053593">
    <property type="component" value="Unassembled WGS sequence"/>
</dbReference>
<keyword evidence="1" id="KW-0812">Transmembrane</keyword>
<feature type="transmembrane region" description="Helical" evidence="1">
    <location>
        <begin position="211"/>
        <end position="237"/>
    </location>
</feature>
<protein>
    <submittedName>
        <fullName evidence="3">Unplaced genomic scaffold GYMLUscaffold_24, whole genome shotgun sequence</fullName>
    </submittedName>
</protein>
<keyword evidence="4" id="KW-1185">Reference proteome</keyword>
<feature type="transmembrane region" description="Helical" evidence="1">
    <location>
        <begin position="46"/>
        <end position="71"/>
    </location>
</feature>
<feature type="transmembrane region" description="Helical" evidence="1">
    <location>
        <begin position="172"/>
        <end position="199"/>
    </location>
</feature>
<dbReference type="HOGENOM" id="CLU_785396_0_0_1"/>
<evidence type="ECO:0000313" key="3">
    <source>
        <dbReference type="EMBL" id="KIK61112.1"/>
    </source>
</evidence>
<dbReference type="Pfam" id="PF20152">
    <property type="entry name" value="DUF6534"/>
    <property type="match status" value="1"/>
</dbReference>
<dbReference type="PANTHER" id="PTHR40465:SF1">
    <property type="entry name" value="DUF6534 DOMAIN-CONTAINING PROTEIN"/>
    <property type="match status" value="1"/>
</dbReference>